<evidence type="ECO:0008006" key="4">
    <source>
        <dbReference type="Google" id="ProtNLM"/>
    </source>
</evidence>
<proteinExistence type="predicted"/>
<sequence length="192" mass="21659">MDPSFPQIYGNIGPPEPDKFHTTPYENESRPNDNISDIPELSPSLSSRRESSPRLSVGTGGTVNSSPTVSPLSVEDGGQRMPALSEEIERNDIPSQGEIKWRKNPKYSCSGCQENFTVKREYESHHRRCVGKPLNICPCGLGITRRHNMKTHYQSQVHRSYEDRLRALEEKSSNLISDQSVLMEGMKKNKKS</sequence>
<feature type="region of interest" description="Disordered" evidence="1">
    <location>
        <begin position="1"/>
        <end position="79"/>
    </location>
</feature>
<dbReference type="RefSeq" id="XP_067486921.1">
    <property type="nucleotide sequence ID" value="XM_067639099.1"/>
</dbReference>
<organism evidence="2 3">
    <name type="scientific">Arthrobotrys flagrans</name>
    <name type="common">Nematode-trapping fungus</name>
    <name type="synonym">Trichothecium flagrans</name>
    <dbReference type="NCBI Taxonomy" id="97331"/>
    <lineage>
        <taxon>Eukaryota</taxon>
        <taxon>Fungi</taxon>
        <taxon>Dikarya</taxon>
        <taxon>Ascomycota</taxon>
        <taxon>Pezizomycotina</taxon>
        <taxon>Orbiliomycetes</taxon>
        <taxon>Orbiliales</taxon>
        <taxon>Orbiliaceae</taxon>
        <taxon>Arthrobotrys</taxon>
    </lineage>
</organism>
<evidence type="ECO:0000313" key="2">
    <source>
        <dbReference type="EMBL" id="RVD81377.1"/>
    </source>
</evidence>
<dbReference type="Proteomes" id="UP000283090">
    <property type="component" value="Unassembled WGS sequence"/>
</dbReference>
<evidence type="ECO:0000256" key="1">
    <source>
        <dbReference type="SAM" id="MobiDB-lite"/>
    </source>
</evidence>
<gene>
    <name evidence="2" type="ORF">DFL_009243</name>
</gene>
<dbReference type="GeneID" id="93591554"/>
<dbReference type="VEuPathDB" id="FungiDB:DFL_009243"/>
<reference evidence="2 3" key="1">
    <citation type="submission" date="2019-01" db="EMBL/GenBank/DDBJ databases">
        <title>Intercellular communication is required for trap formation in the nematode-trapping fungus Duddingtonia flagrans.</title>
        <authorList>
            <person name="Youssar L."/>
            <person name="Wernet V."/>
            <person name="Hensel N."/>
            <person name="Hildebrandt H.-G."/>
            <person name="Fischer R."/>
        </authorList>
    </citation>
    <scope>NUCLEOTIDE SEQUENCE [LARGE SCALE GENOMIC DNA]</scope>
    <source>
        <strain evidence="2 3">CBS H-5679</strain>
    </source>
</reference>
<dbReference type="OrthoDB" id="8922241at2759"/>
<accession>A0A436ZR30</accession>
<evidence type="ECO:0000313" key="3">
    <source>
        <dbReference type="Proteomes" id="UP000283090"/>
    </source>
</evidence>
<keyword evidence="3" id="KW-1185">Reference proteome</keyword>
<name>A0A436ZR30_ARTFL</name>
<dbReference type="EMBL" id="SAEB01000012">
    <property type="protein sequence ID" value="RVD81377.1"/>
    <property type="molecule type" value="Genomic_DNA"/>
</dbReference>
<feature type="compositionally biased region" description="Basic and acidic residues" evidence="1">
    <location>
        <begin position="16"/>
        <end position="31"/>
    </location>
</feature>
<comment type="caution">
    <text evidence="2">The sequence shown here is derived from an EMBL/GenBank/DDBJ whole genome shotgun (WGS) entry which is preliminary data.</text>
</comment>
<feature type="compositionally biased region" description="Polar residues" evidence="1">
    <location>
        <begin position="62"/>
        <end position="71"/>
    </location>
</feature>
<dbReference type="AlphaFoldDB" id="A0A436ZR30"/>
<protein>
    <recommendedName>
        <fullName evidence="4">C2H2-type domain-containing protein</fullName>
    </recommendedName>
</protein>